<proteinExistence type="predicted"/>
<accession>A0A2N0R590</accession>
<reference evidence="1 2" key="1">
    <citation type="submission" date="2017-10" db="EMBL/GenBank/DDBJ databases">
        <title>Extensive intraspecific genome diversity in a model arbuscular mycorrhizal fungus.</title>
        <authorList>
            <person name="Chen E.C.H."/>
            <person name="Morin E."/>
            <person name="Baudet D."/>
            <person name="Noel J."/>
            <person name="Ndikumana S."/>
            <person name="Charron P."/>
            <person name="St-Onge C."/>
            <person name="Giorgi J."/>
            <person name="Grigoriev I.V."/>
            <person name="Roux C."/>
            <person name="Martin F.M."/>
            <person name="Corradi N."/>
        </authorList>
    </citation>
    <scope>NUCLEOTIDE SEQUENCE [LARGE SCALE GENOMIC DNA]</scope>
    <source>
        <strain evidence="1 2">A1</strain>
    </source>
</reference>
<dbReference type="EMBL" id="LLXH01001538">
    <property type="protein sequence ID" value="PKC58459.1"/>
    <property type="molecule type" value="Genomic_DNA"/>
</dbReference>
<dbReference type="AlphaFoldDB" id="A0A2N0R590"/>
<organism evidence="1 2">
    <name type="scientific">Rhizophagus irregularis</name>
    <dbReference type="NCBI Taxonomy" id="588596"/>
    <lineage>
        <taxon>Eukaryota</taxon>
        <taxon>Fungi</taxon>
        <taxon>Fungi incertae sedis</taxon>
        <taxon>Mucoromycota</taxon>
        <taxon>Glomeromycotina</taxon>
        <taxon>Glomeromycetes</taxon>
        <taxon>Glomerales</taxon>
        <taxon>Glomeraceae</taxon>
        <taxon>Rhizophagus</taxon>
    </lineage>
</organism>
<sequence>MIIGVNSQLNDSLKSSVLGRHNATPIDNKLYILSGSNLGGKAFYLYVSDSFNTHRNPN</sequence>
<reference evidence="1 2" key="2">
    <citation type="submission" date="2017-10" db="EMBL/GenBank/DDBJ databases">
        <title>Genome analyses suggest a sexual origin of heterokaryosis in a supposedly ancient asexual fungus.</title>
        <authorList>
            <person name="Corradi N."/>
            <person name="Sedzielewska K."/>
            <person name="Noel J."/>
            <person name="Charron P."/>
            <person name="Farinelli L."/>
            <person name="Marton T."/>
            <person name="Kruger M."/>
            <person name="Pelin A."/>
            <person name="Brachmann A."/>
            <person name="Corradi N."/>
        </authorList>
    </citation>
    <scope>NUCLEOTIDE SEQUENCE [LARGE SCALE GENOMIC DNA]</scope>
    <source>
        <strain evidence="1 2">A1</strain>
    </source>
</reference>
<evidence type="ECO:0000313" key="2">
    <source>
        <dbReference type="Proteomes" id="UP000232688"/>
    </source>
</evidence>
<name>A0A2N0R590_9GLOM</name>
<evidence type="ECO:0000313" key="1">
    <source>
        <dbReference type="EMBL" id="PKC58459.1"/>
    </source>
</evidence>
<protein>
    <submittedName>
        <fullName evidence="1">Uncharacterized protein</fullName>
    </submittedName>
</protein>
<gene>
    <name evidence="1" type="ORF">RhiirA1_470927</name>
</gene>
<dbReference type="Proteomes" id="UP000232688">
    <property type="component" value="Unassembled WGS sequence"/>
</dbReference>
<comment type="caution">
    <text evidence="1">The sequence shown here is derived from an EMBL/GenBank/DDBJ whole genome shotgun (WGS) entry which is preliminary data.</text>
</comment>
<dbReference type="VEuPathDB" id="FungiDB:RhiirA1_470927"/>